<reference evidence="2" key="2">
    <citation type="submission" date="2016-06" db="EMBL/GenBank/DDBJ databases">
        <title>The genome of a short-lived fish provides insights into sex chromosome evolution and the genetic control of aging.</title>
        <authorList>
            <person name="Reichwald K."/>
            <person name="Felder M."/>
            <person name="Petzold A."/>
            <person name="Koch P."/>
            <person name="Groth M."/>
            <person name="Platzer M."/>
        </authorList>
    </citation>
    <scope>NUCLEOTIDE SEQUENCE</scope>
    <source>
        <tissue evidence="2">Brain</tissue>
    </source>
</reference>
<dbReference type="AlphaFoldDB" id="A0A1A7ZVM7"/>
<feature type="non-terminal residue" evidence="2">
    <location>
        <position position="43"/>
    </location>
</feature>
<feature type="non-terminal residue" evidence="2">
    <location>
        <position position="1"/>
    </location>
</feature>
<gene>
    <name evidence="2" type="primary">SI:CH73-70K4.1</name>
</gene>
<feature type="region of interest" description="Disordered" evidence="1">
    <location>
        <begin position="1"/>
        <end position="43"/>
    </location>
</feature>
<evidence type="ECO:0000313" key="2">
    <source>
        <dbReference type="EMBL" id="SBP46468.1"/>
    </source>
</evidence>
<evidence type="ECO:0000256" key="1">
    <source>
        <dbReference type="SAM" id="MobiDB-lite"/>
    </source>
</evidence>
<feature type="compositionally biased region" description="Polar residues" evidence="1">
    <location>
        <begin position="32"/>
        <end position="43"/>
    </location>
</feature>
<sequence>LARKDEKREMTGKFPKSKLKRKRTSVEDVEPETSTYRGLPSAS</sequence>
<dbReference type="EMBL" id="HADY01007983">
    <property type="protein sequence ID" value="SBP46468.1"/>
    <property type="molecule type" value="Transcribed_RNA"/>
</dbReference>
<name>A0A1A7ZVM7_NOTFU</name>
<organism evidence="2">
    <name type="scientific">Nothobranchius furzeri</name>
    <name type="common">Turquoise killifish</name>
    <dbReference type="NCBI Taxonomy" id="105023"/>
    <lineage>
        <taxon>Eukaryota</taxon>
        <taxon>Metazoa</taxon>
        <taxon>Chordata</taxon>
        <taxon>Craniata</taxon>
        <taxon>Vertebrata</taxon>
        <taxon>Euteleostomi</taxon>
        <taxon>Actinopterygii</taxon>
        <taxon>Neopterygii</taxon>
        <taxon>Teleostei</taxon>
        <taxon>Neoteleostei</taxon>
        <taxon>Acanthomorphata</taxon>
        <taxon>Ovalentaria</taxon>
        <taxon>Atherinomorphae</taxon>
        <taxon>Cyprinodontiformes</taxon>
        <taxon>Nothobranchiidae</taxon>
        <taxon>Nothobranchius</taxon>
    </lineage>
</organism>
<proteinExistence type="predicted"/>
<feature type="compositionally biased region" description="Basic and acidic residues" evidence="1">
    <location>
        <begin position="1"/>
        <end position="11"/>
    </location>
</feature>
<accession>A0A1A7ZVM7</accession>
<reference evidence="2" key="1">
    <citation type="submission" date="2016-05" db="EMBL/GenBank/DDBJ databases">
        <authorList>
            <person name="Lavstsen T."/>
            <person name="Jespersen J.S."/>
        </authorList>
    </citation>
    <scope>NUCLEOTIDE SEQUENCE</scope>
    <source>
        <tissue evidence="2">Brain</tissue>
    </source>
</reference>
<protein>
    <submittedName>
        <fullName evidence="2">Si:ch73-70k4.1</fullName>
    </submittedName>
</protein>